<evidence type="ECO:0000313" key="2">
    <source>
        <dbReference type="Proteomes" id="UP001629235"/>
    </source>
</evidence>
<keyword evidence="2" id="KW-1185">Reference proteome</keyword>
<reference evidence="1 2" key="1">
    <citation type="journal article" date="2024" name="Chem. Sci.">
        <title>Discovery of megapolipeptins by genome mining of a Burkholderiales bacteria collection.</title>
        <authorList>
            <person name="Paulo B.S."/>
            <person name="Recchia M.J.J."/>
            <person name="Lee S."/>
            <person name="Fergusson C.H."/>
            <person name="Romanowski S.B."/>
            <person name="Hernandez A."/>
            <person name="Krull N."/>
            <person name="Liu D.Y."/>
            <person name="Cavanagh H."/>
            <person name="Bos A."/>
            <person name="Gray C.A."/>
            <person name="Murphy B.T."/>
            <person name="Linington R.G."/>
            <person name="Eustaquio A.S."/>
        </authorList>
    </citation>
    <scope>NUCLEOTIDE SEQUENCE [LARGE SCALE GENOMIC DNA]</scope>
    <source>
        <strain evidence="1 2">RL18-126-BIB-B</strain>
    </source>
</reference>
<organism evidence="1 2">
    <name type="scientific">Paraburkholderia rhynchosiae</name>
    <dbReference type="NCBI Taxonomy" id="487049"/>
    <lineage>
        <taxon>Bacteria</taxon>
        <taxon>Pseudomonadati</taxon>
        <taxon>Pseudomonadota</taxon>
        <taxon>Betaproteobacteria</taxon>
        <taxon>Burkholderiales</taxon>
        <taxon>Burkholderiaceae</taxon>
        <taxon>Paraburkholderia</taxon>
    </lineage>
</organism>
<dbReference type="Proteomes" id="UP001629235">
    <property type="component" value="Unassembled WGS sequence"/>
</dbReference>
<sequence length="117" mass="13505">MRGHGHLDMDEAIFRGDVMKKLIREPIDAALADRRAVADATGFRCRRHFAAPQALFAAPAPDLLTLVIARETKRRAQAELQREGLRDTVYETPVQRERSPERNDNRGEWIYPFDFEE</sequence>
<comment type="caution">
    <text evidence="1">The sequence shown here is derived from an EMBL/GenBank/DDBJ whole genome shotgun (WGS) entry which is preliminary data.</text>
</comment>
<gene>
    <name evidence="1" type="ORF">PQR01_31520</name>
</gene>
<dbReference type="EMBL" id="JAQQDW010000093">
    <property type="protein sequence ID" value="MFM0107861.1"/>
    <property type="molecule type" value="Genomic_DNA"/>
</dbReference>
<accession>A0ACC7NQK8</accession>
<name>A0ACC7NQK8_9BURK</name>
<protein>
    <submittedName>
        <fullName evidence="1">Uncharacterized protein</fullName>
    </submittedName>
</protein>
<evidence type="ECO:0000313" key="1">
    <source>
        <dbReference type="EMBL" id="MFM0107861.1"/>
    </source>
</evidence>
<proteinExistence type="predicted"/>